<sequence length="30" mass="3020">MKGLKLGFGALAALGEGNGLLERGNAWGAF</sequence>
<reference evidence="1" key="1">
    <citation type="submission" date="2020-05" db="EMBL/GenBank/DDBJ databases">
        <authorList>
            <person name="Chiriac C."/>
            <person name="Salcher M."/>
            <person name="Ghai R."/>
            <person name="Kavagutti S V."/>
        </authorList>
    </citation>
    <scope>NUCLEOTIDE SEQUENCE</scope>
</reference>
<gene>
    <name evidence="1" type="ORF">UFOVP751_40</name>
</gene>
<protein>
    <submittedName>
        <fullName evidence="1">Uncharacterized protein</fullName>
    </submittedName>
</protein>
<evidence type="ECO:0000313" key="1">
    <source>
        <dbReference type="EMBL" id="CAB5238798.1"/>
    </source>
</evidence>
<accession>A0A6J7XQL6</accession>
<organism evidence="1">
    <name type="scientific">uncultured Caudovirales phage</name>
    <dbReference type="NCBI Taxonomy" id="2100421"/>
    <lineage>
        <taxon>Viruses</taxon>
        <taxon>Duplodnaviria</taxon>
        <taxon>Heunggongvirae</taxon>
        <taxon>Uroviricota</taxon>
        <taxon>Caudoviricetes</taxon>
        <taxon>Peduoviridae</taxon>
        <taxon>Maltschvirus</taxon>
        <taxon>Maltschvirus maltsch</taxon>
    </lineage>
</organism>
<proteinExistence type="predicted"/>
<name>A0A6J7XQL6_9CAUD</name>
<dbReference type="EMBL" id="LR798465">
    <property type="protein sequence ID" value="CAB5238798.1"/>
    <property type="molecule type" value="Genomic_DNA"/>
</dbReference>